<dbReference type="Pfam" id="PF13927">
    <property type="entry name" value="Ig_3"/>
    <property type="match status" value="3"/>
</dbReference>
<comment type="caution">
    <text evidence="5">The sequence shown here is derived from an EMBL/GenBank/DDBJ whole genome shotgun (WGS) entry which is preliminary data.</text>
</comment>
<keyword evidence="3" id="KW-0732">Signal</keyword>
<dbReference type="InterPro" id="IPR007110">
    <property type="entry name" value="Ig-like_dom"/>
</dbReference>
<feature type="domain" description="Ig-like" evidence="4">
    <location>
        <begin position="27"/>
        <end position="110"/>
    </location>
</feature>
<dbReference type="GO" id="GO:0070593">
    <property type="term" value="P:dendrite self-avoidance"/>
    <property type="evidence" value="ECO:0007669"/>
    <property type="project" value="TreeGrafter"/>
</dbReference>
<evidence type="ECO:0000259" key="4">
    <source>
        <dbReference type="PROSITE" id="PS50835"/>
    </source>
</evidence>
<dbReference type="GO" id="GO:0007156">
    <property type="term" value="P:homophilic cell adhesion via plasma membrane adhesion molecules"/>
    <property type="evidence" value="ECO:0007669"/>
    <property type="project" value="TreeGrafter"/>
</dbReference>
<dbReference type="OrthoDB" id="5988169at2759"/>
<sequence>MSLNTLLYVYAVVIATISAARLSSASLNFTIQPSDHVVAVGQPLLLNCQAQYSGSGSVLISWKNNNAWLLYPANKPWSQLSNHSLYYSSIPAQSIGTFICGASVTDTSLKIIYSRTATVQAAYINSQYLTNPHNVTKRLGEVATFDCVIEESLPYASIQWQKNGIHFTEGEVTGPFHIPSTKATSSALSVRNITFSSAGWYGCVAVNPLLPNQPRNSKRAYLTVLPAVDKPHFGVHPTNMIVPEHLPAIMQCQILGVPPPVISWTMNGQSISNVSDRLFLSNGSLYFAPPVNRLYAGQYVCSGTNSAGSVSSVAVFFRVAYFDFIFKENPSNQTAVVGDAVSMKCVPPVSFPVQLTIRWYHNYQLITPGGDISIDSSGTMKFTAIKKSDDGMYFCDGTNSDLQATRTSSLAYVTVHVPPSLVSSAANVTKTVGESVKFECSFNGIPNPVIQWFYVSGGPMVQLQQTNHYVISAGSLEIRQITKKDEGRYICRAVNVAGRLESSAFLRVKGIYVSSVASFDAVNGSNHASLYLSPPS</sequence>
<dbReference type="InterPro" id="IPR013783">
    <property type="entry name" value="Ig-like_fold"/>
</dbReference>
<dbReference type="InterPro" id="IPR013098">
    <property type="entry name" value="Ig_I-set"/>
</dbReference>
<dbReference type="GO" id="GO:0098632">
    <property type="term" value="F:cell-cell adhesion mediator activity"/>
    <property type="evidence" value="ECO:0007669"/>
    <property type="project" value="TreeGrafter"/>
</dbReference>
<dbReference type="GO" id="GO:0005886">
    <property type="term" value="C:plasma membrane"/>
    <property type="evidence" value="ECO:0007669"/>
    <property type="project" value="TreeGrafter"/>
</dbReference>
<keyword evidence="6" id="KW-1185">Reference proteome</keyword>
<gene>
    <name evidence="5" type="ORF">OS493_027623</name>
</gene>
<dbReference type="SUPFAM" id="SSF48726">
    <property type="entry name" value="Immunoglobulin"/>
    <property type="match status" value="5"/>
</dbReference>
<dbReference type="Pfam" id="PF07679">
    <property type="entry name" value="I-set"/>
    <property type="match status" value="1"/>
</dbReference>
<dbReference type="AlphaFoldDB" id="A0A9W9ZKU2"/>
<dbReference type="EMBL" id="MU825898">
    <property type="protein sequence ID" value="KAJ7383462.1"/>
    <property type="molecule type" value="Genomic_DNA"/>
</dbReference>
<dbReference type="PROSITE" id="PS50835">
    <property type="entry name" value="IG_LIKE"/>
    <property type="match status" value="5"/>
</dbReference>
<feature type="domain" description="Ig-like" evidence="4">
    <location>
        <begin position="419"/>
        <end position="507"/>
    </location>
</feature>
<proteinExistence type="predicted"/>
<dbReference type="Proteomes" id="UP001163046">
    <property type="component" value="Unassembled WGS sequence"/>
</dbReference>
<evidence type="ECO:0000313" key="5">
    <source>
        <dbReference type="EMBL" id="KAJ7383462.1"/>
    </source>
</evidence>
<dbReference type="InterPro" id="IPR003598">
    <property type="entry name" value="Ig_sub2"/>
</dbReference>
<evidence type="ECO:0000256" key="2">
    <source>
        <dbReference type="ARBA" id="ARBA00023319"/>
    </source>
</evidence>
<dbReference type="SMART" id="SM00409">
    <property type="entry name" value="IG"/>
    <property type="match status" value="5"/>
</dbReference>
<keyword evidence="1" id="KW-1015">Disulfide bond</keyword>
<dbReference type="GO" id="GO:0030424">
    <property type="term" value="C:axon"/>
    <property type="evidence" value="ECO:0007669"/>
    <property type="project" value="TreeGrafter"/>
</dbReference>
<protein>
    <recommendedName>
        <fullName evidence="4">Ig-like domain-containing protein</fullName>
    </recommendedName>
</protein>
<dbReference type="InterPro" id="IPR036179">
    <property type="entry name" value="Ig-like_dom_sf"/>
</dbReference>
<organism evidence="5 6">
    <name type="scientific">Desmophyllum pertusum</name>
    <dbReference type="NCBI Taxonomy" id="174260"/>
    <lineage>
        <taxon>Eukaryota</taxon>
        <taxon>Metazoa</taxon>
        <taxon>Cnidaria</taxon>
        <taxon>Anthozoa</taxon>
        <taxon>Hexacorallia</taxon>
        <taxon>Scleractinia</taxon>
        <taxon>Caryophylliina</taxon>
        <taxon>Caryophylliidae</taxon>
        <taxon>Desmophyllum</taxon>
    </lineage>
</organism>
<dbReference type="GO" id="GO:0007411">
    <property type="term" value="P:axon guidance"/>
    <property type="evidence" value="ECO:0007669"/>
    <property type="project" value="TreeGrafter"/>
</dbReference>
<dbReference type="PANTHER" id="PTHR10075:SF100">
    <property type="entry name" value="FASCICLIN-2"/>
    <property type="match status" value="1"/>
</dbReference>
<dbReference type="FunFam" id="2.60.40.10:FF:000032">
    <property type="entry name" value="palladin isoform X1"/>
    <property type="match status" value="1"/>
</dbReference>
<accession>A0A9W9ZKU2</accession>
<keyword evidence="2" id="KW-0393">Immunoglobulin domain</keyword>
<dbReference type="SMART" id="SM00408">
    <property type="entry name" value="IGc2"/>
    <property type="match status" value="4"/>
</dbReference>
<reference evidence="5" key="1">
    <citation type="submission" date="2023-01" db="EMBL/GenBank/DDBJ databases">
        <title>Genome assembly of the deep-sea coral Lophelia pertusa.</title>
        <authorList>
            <person name="Herrera S."/>
            <person name="Cordes E."/>
        </authorList>
    </citation>
    <scope>NUCLEOTIDE SEQUENCE</scope>
    <source>
        <strain evidence="5">USNM1676648</strain>
        <tissue evidence="5">Polyp</tissue>
    </source>
</reference>
<evidence type="ECO:0000256" key="1">
    <source>
        <dbReference type="ARBA" id="ARBA00023157"/>
    </source>
</evidence>
<feature type="signal peptide" evidence="3">
    <location>
        <begin position="1"/>
        <end position="19"/>
    </location>
</feature>
<dbReference type="InterPro" id="IPR003599">
    <property type="entry name" value="Ig_sub"/>
</dbReference>
<dbReference type="PANTHER" id="PTHR10075">
    <property type="entry name" value="BASIGIN RELATED"/>
    <property type="match status" value="1"/>
</dbReference>
<name>A0A9W9ZKU2_9CNID</name>
<evidence type="ECO:0000313" key="6">
    <source>
        <dbReference type="Proteomes" id="UP001163046"/>
    </source>
</evidence>
<evidence type="ECO:0000256" key="3">
    <source>
        <dbReference type="SAM" id="SignalP"/>
    </source>
</evidence>
<feature type="chain" id="PRO_5040949083" description="Ig-like domain-containing protein" evidence="3">
    <location>
        <begin position="20"/>
        <end position="536"/>
    </location>
</feature>
<feature type="domain" description="Ig-like" evidence="4">
    <location>
        <begin position="231"/>
        <end position="316"/>
    </location>
</feature>
<dbReference type="Gene3D" id="2.60.40.10">
    <property type="entry name" value="Immunoglobulins"/>
    <property type="match status" value="5"/>
</dbReference>
<feature type="domain" description="Ig-like" evidence="4">
    <location>
        <begin position="126"/>
        <end position="223"/>
    </location>
</feature>
<feature type="domain" description="Ig-like" evidence="4">
    <location>
        <begin position="338"/>
        <end position="411"/>
    </location>
</feature>